<dbReference type="AlphaFoldDB" id="A0A4V3XK66"/>
<dbReference type="Gene3D" id="1.10.260.40">
    <property type="entry name" value="lambda repressor-like DNA-binding domains"/>
    <property type="match status" value="1"/>
</dbReference>
<gene>
    <name evidence="2" type="ORF">E4Z66_11915</name>
</gene>
<evidence type="ECO:0000313" key="3">
    <source>
        <dbReference type="Proteomes" id="UP000306602"/>
    </source>
</evidence>
<reference evidence="2 3" key="1">
    <citation type="submission" date="2019-04" db="EMBL/GenBank/DDBJ databases">
        <title>Shimia ponticola sp. nov., isolated from seawater.</title>
        <authorList>
            <person name="Kim Y.-O."/>
            <person name="Yoon J.-H."/>
        </authorList>
    </citation>
    <scope>NUCLEOTIDE SEQUENCE [LARGE SCALE GENOMIC DNA]</scope>
    <source>
        <strain evidence="2 3">MYP11</strain>
    </source>
</reference>
<dbReference type="GO" id="GO:0003677">
    <property type="term" value="F:DNA binding"/>
    <property type="evidence" value="ECO:0007669"/>
    <property type="project" value="InterPro"/>
</dbReference>
<dbReference type="EMBL" id="SRKY01000003">
    <property type="protein sequence ID" value="THH35783.1"/>
    <property type="molecule type" value="Genomic_DNA"/>
</dbReference>
<dbReference type="InterPro" id="IPR010982">
    <property type="entry name" value="Lambda_DNA-bd_dom_sf"/>
</dbReference>
<dbReference type="OrthoDB" id="5659783at2"/>
<keyword evidence="3" id="KW-1185">Reference proteome</keyword>
<dbReference type="InterPro" id="IPR001387">
    <property type="entry name" value="Cro/C1-type_HTH"/>
</dbReference>
<dbReference type="Proteomes" id="UP000306602">
    <property type="component" value="Unassembled WGS sequence"/>
</dbReference>
<dbReference type="PROSITE" id="PS50943">
    <property type="entry name" value="HTH_CROC1"/>
    <property type="match status" value="1"/>
</dbReference>
<evidence type="ECO:0000313" key="2">
    <source>
        <dbReference type="EMBL" id="THH35783.1"/>
    </source>
</evidence>
<feature type="domain" description="HTH cro/C1-type" evidence="1">
    <location>
        <begin position="20"/>
        <end position="74"/>
    </location>
</feature>
<sequence>MSSTEDDWFNADVATFGDRLAAAREAAGMTPEAFARRLGVKLTTLEKWEGDLLEPRANRLSMMSGILGVSMTWLITGTGEGIAHPEEDTTSQDVRDLLIEVRELRASMTAKAEQVGRLEKRLRRMIEEAQLA</sequence>
<dbReference type="SUPFAM" id="SSF47413">
    <property type="entry name" value="lambda repressor-like DNA-binding domains"/>
    <property type="match status" value="1"/>
</dbReference>
<dbReference type="SMART" id="SM00530">
    <property type="entry name" value="HTH_XRE"/>
    <property type="match status" value="1"/>
</dbReference>
<name>A0A4V3XK66_9RHOB</name>
<comment type="caution">
    <text evidence="2">The sequence shown here is derived from an EMBL/GenBank/DDBJ whole genome shotgun (WGS) entry which is preliminary data.</text>
</comment>
<dbReference type="Pfam" id="PF01381">
    <property type="entry name" value="HTH_3"/>
    <property type="match status" value="1"/>
</dbReference>
<accession>A0A4V3XK66</accession>
<evidence type="ECO:0000259" key="1">
    <source>
        <dbReference type="PROSITE" id="PS50943"/>
    </source>
</evidence>
<organism evidence="2 3">
    <name type="scientific">Aliishimia ponticola</name>
    <dbReference type="NCBI Taxonomy" id="2499833"/>
    <lineage>
        <taxon>Bacteria</taxon>
        <taxon>Pseudomonadati</taxon>
        <taxon>Pseudomonadota</taxon>
        <taxon>Alphaproteobacteria</taxon>
        <taxon>Rhodobacterales</taxon>
        <taxon>Paracoccaceae</taxon>
        <taxon>Aliishimia</taxon>
    </lineage>
</organism>
<proteinExistence type="predicted"/>
<dbReference type="CDD" id="cd00093">
    <property type="entry name" value="HTH_XRE"/>
    <property type="match status" value="1"/>
</dbReference>
<protein>
    <submittedName>
        <fullName evidence="2">XRE family transcriptional regulator</fullName>
    </submittedName>
</protein>
<dbReference type="RefSeq" id="WP_136463253.1">
    <property type="nucleotide sequence ID" value="NZ_SRKY01000003.1"/>
</dbReference>